<feature type="region of interest" description="Disordered" evidence="4">
    <location>
        <begin position="1"/>
        <end position="70"/>
    </location>
</feature>
<feature type="compositionally biased region" description="Basic and acidic residues" evidence="4">
    <location>
        <begin position="46"/>
        <end position="70"/>
    </location>
</feature>
<proteinExistence type="predicted"/>
<dbReference type="GO" id="GO:0006913">
    <property type="term" value="P:nucleocytoplasmic transport"/>
    <property type="evidence" value="ECO:0007669"/>
    <property type="project" value="TreeGrafter"/>
</dbReference>
<evidence type="ECO:0000256" key="3">
    <source>
        <dbReference type="ARBA" id="ARBA00022737"/>
    </source>
</evidence>
<dbReference type="InterPro" id="IPR032675">
    <property type="entry name" value="LRR_dom_sf"/>
</dbReference>
<dbReference type="OMA" id="YNTSITC"/>
<keyword evidence="3" id="KW-0677">Repeat</keyword>
<dbReference type="InterPro" id="IPR001611">
    <property type="entry name" value="Leu-rich_rpt"/>
</dbReference>
<evidence type="ECO:0000313" key="5">
    <source>
        <dbReference type="EMBL" id="KAF0975214.1"/>
    </source>
</evidence>
<feature type="compositionally biased region" description="Basic and acidic residues" evidence="4">
    <location>
        <begin position="142"/>
        <end position="156"/>
    </location>
</feature>
<dbReference type="GO" id="GO:0005096">
    <property type="term" value="F:GTPase activator activity"/>
    <property type="evidence" value="ECO:0007669"/>
    <property type="project" value="UniProtKB-KW"/>
</dbReference>
<keyword evidence="2" id="KW-0433">Leucine-rich repeat</keyword>
<feature type="compositionally biased region" description="Low complexity" evidence="4">
    <location>
        <begin position="27"/>
        <end position="36"/>
    </location>
</feature>
<dbReference type="VEuPathDB" id="AmoebaDB:FDP41_005967"/>
<evidence type="ECO:0000313" key="6">
    <source>
        <dbReference type="Proteomes" id="UP000444721"/>
    </source>
</evidence>
<dbReference type="GO" id="GO:0005634">
    <property type="term" value="C:nucleus"/>
    <property type="evidence" value="ECO:0007669"/>
    <property type="project" value="TreeGrafter"/>
</dbReference>
<dbReference type="EMBL" id="VFQX01000048">
    <property type="protein sequence ID" value="KAF0975214.1"/>
    <property type="molecule type" value="Genomic_DNA"/>
</dbReference>
<dbReference type="Pfam" id="PF13516">
    <property type="entry name" value="LRR_6"/>
    <property type="match status" value="8"/>
</dbReference>
<dbReference type="SMART" id="SM00368">
    <property type="entry name" value="LRR_RI"/>
    <property type="match status" value="12"/>
</dbReference>
<dbReference type="OrthoDB" id="272549at2759"/>
<dbReference type="GeneID" id="68113185"/>
<dbReference type="PROSITE" id="PS51450">
    <property type="entry name" value="LRR"/>
    <property type="match status" value="1"/>
</dbReference>
<comment type="caution">
    <text evidence="5">The sequence shown here is derived from an EMBL/GenBank/DDBJ whole genome shotgun (WGS) entry which is preliminary data.</text>
</comment>
<accession>A0A6A5BMC6</accession>
<organism evidence="5 6">
    <name type="scientific">Naegleria fowleri</name>
    <name type="common">Brain eating amoeba</name>
    <dbReference type="NCBI Taxonomy" id="5763"/>
    <lineage>
        <taxon>Eukaryota</taxon>
        <taxon>Discoba</taxon>
        <taxon>Heterolobosea</taxon>
        <taxon>Tetramitia</taxon>
        <taxon>Eutetramitia</taxon>
        <taxon>Vahlkampfiidae</taxon>
        <taxon>Naegleria</taxon>
    </lineage>
</organism>
<dbReference type="Proteomes" id="UP000444721">
    <property type="component" value="Unassembled WGS sequence"/>
</dbReference>
<keyword evidence="1" id="KW-0343">GTPase activation</keyword>
<name>A0A6A5BMC6_NAEFO</name>
<evidence type="ECO:0000256" key="4">
    <source>
        <dbReference type="SAM" id="MobiDB-lite"/>
    </source>
</evidence>
<dbReference type="InterPro" id="IPR027038">
    <property type="entry name" value="RanGap"/>
</dbReference>
<reference evidence="5 6" key="1">
    <citation type="journal article" date="2019" name="Sci. Rep.">
        <title>Nanopore sequencing improves the draft genome of the human pathogenic amoeba Naegleria fowleri.</title>
        <authorList>
            <person name="Liechti N."/>
            <person name="Schurch N."/>
            <person name="Bruggmann R."/>
            <person name="Wittwer M."/>
        </authorList>
    </citation>
    <scope>NUCLEOTIDE SEQUENCE [LARGE SCALE GENOMIC DNA]</scope>
    <source>
        <strain evidence="5 6">ATCC 30894</strain>
    </source>
</reference>
<feature type="region of interest" description="Disordered" evidence="4">
    <location>
        <begin position="123"/>
        <end position="156"/>
    </location>
</feature>
<dbReference type="SUPFAM" id="SSF52047">
    <property type="entry name" value="RNI-like"/>
    <property type="match status" value="2"/>
</dbReference>
<feature type="compositionally biased region" description="Polar residues" evidence="4">
    <location>
        <begin position="1"/>
        <end position="11"/>
    </location>
</feature>
<dbReference type="GO" id="GO:0005829">
    <property type="term" value="C:cytosol"/>
    <property type="evidence" value="ECO:0007669"/>
    <property type="project" value="TreeGrafter"/>
</dbReference>
<evidence type="ECO:0000256" key="2">
    <source>
        <dbReference type="ARBA" id="ARBA00022614"/>
    </source>
</evidence>
<dbReference type="GO" id="GO:0048471">
    <property type="term" value="C:perinuclear region of cytoplasm"/>
    <property type="evidence" value="ECO:0007669"/>
    <property type="project" value="TreeGrafter"/>
</dbReference>
<keyword evidence="6" id="KW-1185">Reference proteome</keyword>
<dbReference type="GO" id="GO:0031267">
    <property type="term" value="F:small GTPase binding"/>
    <property type="evidence" value="ECO:0007669"/>
    <property type="project" value="TreeGrafter"/>
</dbReference>
<dbReference type="PANTHER" id="PTHR24113:SF12">
    <property type="entry name" value="RAN GTPASE-ACTIVATING PROTEIN 1"/>
    <property type="match status" value="1"/>
</dbReference>
<evidence type="ECO:0000256" key="1">
    <source>
        <dbReference type="ARBA" id="ARBA00022468"/>
    </source>
</evidence>
<protein>
    <submittedName>
        <fullName evidence="5">Uncharacterized protein</fullName>
    </submittedName>
</protein>
<dbReference type="RefSeq" id="XP_044559927.1">
    <property type="nucleotide sequence ID" value="XM_044709549.1"/>
</dbReference>
<sequence length="1415" mass="161109">MFKHSSLSSNDLQEENVHINNNTLETSSSCDCSSDGSSDDSSDGSNRGENDKTVHHEPHESSSSTTERHESLLVRRVLKLLNLTPERFPSERLAWMELKSVFDMNAEPFVMLKGVTFEQEVSHDDEKKEIIPSNNNNNNNNNDHHHNNHDHSNSMNHHEVNHAASLNNHDDGNTLNEDPFMIISKQHSEYLQQIGRTLSYILSRVFKEKKCYHRRDLPTIWIEARKLFFDYCHEIDPSLSEAFNVPSGMNHKSGNSEFLEGDLPCHYDLKSSSQSLLNYLRVIHLENCWKLYCEELWCRLYQFTDYSKFSEVPSPVQVVNQEASKTQNVNLLEEIMQFIENDSSETNKSVEKMSKKEMKRLRNKMLKDAKKQNKASSSDNQEISEEKALISQQDWLSKKNGFFMSKQCLDNVRYFVWGYHHTFESDWYMKDILDLHFSQGTNPFSRYNNIVLLDLDNVGQSIFLLKERNFDYGKDCLMIGVAGPKYSTSLRVSEEVLRERESSLHFVKIRMLEENGCIGMNAFEKYLYDFYDRGYFKKYKDAADYLLGCLAGALHRVTDIRTRIFIVSKDDGLRHIQKSLIIRGRHSYLVTSQESLMYTLDNYLFSNDAQWDRLDREIEPTLTKFHSLSLDDLSSAISEQTSSHIIKNESINIDELSDSKVSEEEKMRVYCSITGVSFDREVHEKILGDYILEYYEKESEHKMIRIDSIRIKGRRFSFQGWQGIGKVLFLPHIDITRMTEIDVRGCRIEDDGAIQLFEAVKKCHCLTLIDVGACFLTDKCAHAIASYLTSENCSLQTLDLRWNSIGAKGAKTIMDSLEFNTSLTSISFRLNPIQHVGAKYVLRKAFEYSAGERFGIAVDVRQTCKNDDLGFIFHDMFENVVIDTQSGRRGPFAVPIALDLCGDEIYPNGSIHLANFLNKISLHRLQLHFEITQLILDYNNLGDHGTEILSKGLMNSQSILVLTLGRNYINEKGAICIAEFLKANQSLTYLDLQKNKIGELGGFAIANALRQNQVLTHLNLKSNYIGDLGAIAFANMFSPFNYIYKSDISSTSSTESSSSPSRDQKQAYNSTLIQLDLTNNRMTNTSAKYLTESLKMNSSLGRVNLGNNPDMLSDSIINLVKGFYSQPTSEYQDLNCGSWWLELADCSLKDKAMQCLERFLKKPLSHLFISGNVMGDVDYSQDVRSILEQFYPYSDIFANNNSIIFMNSMFHNLAESLVCVDLRSSSIGDDELPLLFNDQSILLDRLHPHRRASNIYYLNLAGNNITAKGGVFLKRMLQYNTSITCLILNYNSLGDAGLKDIMEGIADHNNTLTSLSVRKNDITDAGALLISEFMKTKKEKAVLGSFDLDSNLITDVGAEYLSAGISDPDYSALYFFSVERNALTGLGNKILLQSASRKLTSDTNSGIIQTIHLSL</sequence>
<dbReference type="VEuPathDB" id="AmoebaDB:NF0101540"/>
<gene>
    <name evidence="5" type="ORF">FDP41_005967</name>
</gene>
<dbReference type="PANTHER" id="PTHR24113">
    <property type="entry name" value="RAN GTPASE-ACTIVATING PROTEIN 1"/>
    <property type="match status" value="1"/>
</dbReference>
<dbReference type="VEuPathDB" id="AmoebaDB:NfTy_043740"/>
<dbReference type="Gene3D" id="3.80.10.10">
    <property type="entry name" value="Ribonuclease Inhibitor"/>
    <property type="match status" value="4"/>
</dbReference>